<dbReference type="STRING" id="6280.A0A0N4TFC3"/>
<keyword evidence="2" id="KW-1185">Reference proteome</keyword>
<gene>
    <name evidence="1" type="ORF">BPAG_LOCUS6873</name>
</gene>
<protein>
    <submittedName>
        <fullName evidence="3">Rho-GAP domain-containing protein</fullName>
    </submittedName>
</protein>
<reference evidence="1 2" key="2">
    <citation type="submission" date="2018-11" db="EMBL/GenBank/DDBJ databases">
        <authorList>
            <consortium name="Pathogen Informatics"/>
        </authorList>
    </citation>
    <scope>NUCLEOTIDE SEQUENCE [LARGE SCALE GENOMIC DNA]</scope>
</reference>
<dbReference type="EMBL" id="UZAD01006940">
    <property type="protein sequence ID" value="VDN88059.1"/>
    <property type="molecule type" value="Genomic_DNA"/>
</dbReference>
<dbReference type="Proteomes" id="UP000278627">
    <property type="component" value="Unassembled WGS sequence"/>
</dbReference>
<evidence type="ECO:0000313" key="3">
    <source>
        <dbReference type="WBParaSite" id="BPAG_0000691101-mRNA-1"/>
    </source>
</evidence>
<evidence type="ECO:0000313" key="1">
    <source>
        <dbReference type="EMBL" id="VDN88059.1"/>
    </source>
</evidence>
<dbReference type="AlphaFoldDB" id="A0A0N4TFC3"/>
<accession>A0A0N4TFC3</accession>
<reference evidence="3" key="1">
    <citation type="submission" date="2017-02" db="UniProtKB">
        <authorList>
            <consortium name="WormBaseParasite"/>
        </authorList>
    </citation>
    <scope>IDENTIFICATION</scope>
</reference>
<proteinExistence type="predicted"/>
<evidence type="ECO:0000313" key="2">
    <source>
        <dbReference type="Proteomes" id="UP000278627"/>
    </source>
</evidence>
<organism evidence="3">
    <name type="scientific">Brugia pahangi</name>
    <name type="common">Filarial nematode worm</name>
    <dbReference type="NCBI Taxonomy" id="6280"/>
    <lineage>
        <taxon>Eukaryota</taxon>
        <taxon>Metazoa</taxon>
        <taxon>Ecdysozoa</taxon>
        <taxon>Nematoda</taxon>
        <taxon>Chromadorea</taxon>
        <taxon>Rhabditida</taxon>
        <taxon>Spirurina</taxon>
        <taxon>Spiruromorpha</taxon>
        <taxon>Filarioidea</taxon>
        <taxon>Onchocercidae</taxon>
        <taxon>Brugia</taxon>
    </lineage>
</organism>
<sequence length="80" mass="8977">MYTNPPDTSIVGLMHSDHCQAIPNPNEAVRILKEHSDVFDPIEALTSLPLDYTLKSVWPGLVTILQTAHNRKHTVSIFIK</sequence>
<name>A0A0N4TFC3_BRUPA</name>
<dbReference type="WBParaSite" id="BPAG_0000691101-mRNA-1">
    <property type="protein sequence ID" value="BPAG_0000691101-mRNA-1"/>
    <property type="gene ID" value="BPAG_0000691101"/>
</dbReference>